<dbReference type="AlphaFoldDB" id="A0A368Q4Q5"/>
<dbReference type="EMBL" id="CM003529">
    <property type="protein sequence ID" value="RCV12220.1"/>
    <property type="molecule type" value="Genomic_DNA"/>
</dbReference>
<sequence length="103" mass="11662">MEMLSVAEAAARKAHIDHSTTTVTILYSKKDTPSVEEPIGSGFIIKLDEGWSKVMTCEHVVRVLHDMVGKYHLWVRYFYGDEDALATVKYENEFTNLALLDAL</sequence>
<dbReference type="InterPro" id="IPR009003">
    <property type="entry name" value="Peptidase_S1_PA"/>
</dbReference>
<reference evidence="1" key="1">
    <citation type="journal article" date="2012" name="Nat. Biotechnol.">
        <title>Reference genome sequence of the model plant Setaria.</title>
        <authorList>
            <person name="Bennetzen J.L."/>
            <person name="Schmutz J."/>
            <person name="Wang H."/>
            <person name="Percifield R."/>
            <person name="Hawkins J."/>
            <person name="Pontaroli A.C."/>
            <person name="Estep M."/>
            <person name="Feng L."/>
            <person name="Vaughn J.N."/>
            <person name="Grimwood J."/>
            <person name="Jenkins J."/>
            <person name="Barry K."/>
            <person name="Lindquist E."/>
            <person name="Hellsten U."/>
            <person name="Deshpande S."/>
            <person name="Wang X."/>
            <person name="Wu X."/>
            <person name="Mitros T."/>
            <person name="Triplett J."/>
            <person name="Yang X."/>
            <person name="Ye C.Y."/>
            <person name="Mauro-Herrera M."/>
            <person name="Wang L."/>
            <person name="Li P."/>
            <person name="Sharma M."/>
            <person name="Sharma R."/>
            <person name="Ronald P.C."/>
            <person name="Panaud O."/>
            <person name="Kellogg E.A."/>
            <person name="Brutnell T.P."/>
            <person name="Doust A.N."/>
            <person name="Tuskan G.A."/>
            <person name="Rokhsar D."/>
            <person name="Devos K.M."/>
        </authorList>
    </citation>
    <scope>NUCLEOTIDE SEQUENCE [LARGE SCALE GENOMIC DNA]</scope>
    <source>
        <strain evidence="1">Yugu1</strain>
    </source>
</reference>
<organism evidence="1">
    <name type="scientific">Setaria italica</name>
    <name type="common">Foxtail millet</name>
    <name type="synonym">Panicum italicum</name>
    <dbReference type="NCBI Taxonomy" id="4555"/>
    <lineage>
        <taxon>Eukaryota</taxon>
        <taxon>Viridiplantae</taxon>
        <taxon>Streptophyta</taxon>
        <taxon>Embryophyta</taxon>
        <taxon>Tracheophyta</taxon>
        <taxon>Spermatophyta</taxon>
        <taxon>Magnoliopsida</taxon>
        <taxon>Liliopsida</taxon>
        <taxon>Poales</taxon>
        <taxon>Poaceae</taxon>
        <taxon>PACMAD clade</taxon>
        <taxon>Panicoideae</taxon>
        <taxon>Panicodae</taxon>
        <taxon>Paniceae</taxon>
        <taxon>Cenchrinae</taxon>
        <taxon>Setaria</taxon>
    </lineage>
</organism>
<proteinExistence type="predicted"/>
<dbReference type="Gene3D" id="2.40.10.10">
    <property type="entry name" value="Trypsin-like serine proteases"/>
    <property type="match status" value="1"/>
</dbReference>
<reference evidence="1" key="2">
    <citation type="submission" date="2015-07" db="EMBL/GenBank/DDBJ databases">
        <authorList>
            <person name="Noorani M."/>
        </authorList>
    </citation>
    <scope>NUCLEOTIDE SEQUENCE</scope>
    <source>
        <strain evidence="1">Yugu1</strain>
    </source>
</reference>
<dbReference type="InterPro" id="IPR043504">
    <property type="entry name" value="Peptidase_S1_PA_chymotrypsin"/>
</dbReference>
<protein>
    <submittedName>
        <fullName evidence="1">Uncharacterized protein</fullName>
    </submittedName>
</protein>
<dbReference type="SUPFAM" id="SSF50494">
    <property type="entry name" value="Trypsin-like serine proteases"/>
    <property type="match status" value="1"/>
</dbReference>
<evidence type="ECO:0000313" key="1">
    <source>
        <dbReference type="EMBL" id="RCV12220.1"/>
    </source>
</evidence>
<gene>
    <name evidence="1" type="ORF">SETIT_2G252200v2</name>
</gene>
<name>A0A368Q4Q5_SETIT</name>
<accession>A0A368Q4Q5</accession>